<feature type="domain" description="Coenzyme Q-binding protein COQ10 START" evidence="2">
    <location>
        <begin position="10"/>
        <end position="138"/>
    </location>
</feature>
<evidence type="ECO:0000256" key="1">
    <source>
        <dbReference type="ARBA" id="ARBA00008918"/>
    </source>
</evidence>
<dbReference type="AlphaFoldDB" id="A0A0F3ITU5"/>
<dbReference type="Proteomes" id="UP000033774">
    <property type="component" value="Unassembled WGS sequence"/>
</dbReference>
<evidence type="ECO:0000313" key="3">
    <source>
        <dbReference type="EMBL" id="KJV10111.1"/>
    </source>
</evidence>
<comment type="caution">
    <text evidence="3">The sequence shown here is derived from an EMBL/GenBank/DDBJ whole genome shotgun (WGS) entry which is preliminary data.</text>
</comment>
<organism evidence="3 4">
    <name type="scientific">Elstera litoralis</name>
    <dbReference type="NCBI Taxonomy" id="552518"/>
    <lineage>
        <taxon>Bacteria</taxon>
        <taxon>Pseudomonadati</taxon>
        <taxon>Pseudomonadota</taxon>
        <taxon>Alphaproteobacteria</taxon>
        <taxon>Rhodospirillales</taxon>
        <taxon>Rhodospirillaceae</taxon>
        <taxon>Elstera</taxon>
    </lineage>
</organism>
<accession>A0A0F3ITU5</accession>
<name>A0A0F3ITU5_9PROT</name>
<evidence type="ECO:0000313" key="4">
    <source>
        <dbReference type="Proteomes" id="UP000033774"/>
    </source>
</evidence>
<gene>
    <name evidence="3" type="ORF">VZ95_07100</name>
</gene>
<keyword evidence="4" id="KW-1185">Reference proteome</keyword>
<dbReference type="EMBL" id="LAJY01000151">
    <property type="protein sequence ID" value="KJV10111.1"/>
    <property type="molecule type" value="Genomic_DNA"/>
</dbReference>
<proteinExistence type="inferred from homology"/>
<comment type="similarity">
    <text evidence="1">Belongs to the ribosome association toxin RatA family.</text>
</comment>
<dbReference type="CDD" id="cd07813">
    <property type="entry name" value="COQ10p_like"/>
    <property type="match status" value="1"/>
</dbReference>
<evidence type="ECO:0000259" key="2">
    <source>
        <dbReference type="Pfam" id="PF03364"/>
    </source>
</evidence>
<dbReference type="OrthoDB" id="9804759at2"/>
<dbReference type="InterPro" id="IPR023393">
    <property type="entry name" value="START-like_dom_sf"/>
</dbReference>
<dbReference type="GO" id="GO:0045333">
    <property type="term" value="P:cellular respiration"/>
    <property type="evidence" value="ECO:0007669"/>
    <property type="project" value="InterPro"/>
</dbReference>
<sequence>MPTHAEKRLLPYTPQQLYDLVADVGRYPEFLPWCLAARIRERSDAHIRADLIIGYKVVRERFTSNVTLDPANFRIDVAYAEGPFKYLNNHWIFRAVPDAPGQTELDFYVDFEFHNRMLQKIIETLFNEAVKRMVSAFEARARALYG</sequence>
<dbReference type="RefSeq" id="WP_045775238.1">
    <property type="nucleotide sequence ID" value="NZ_LAJY01000151.1"/>
</dbReference>
<dbReference type="InterPro" id="IPR005031">
    <property type="entry name" value="COQ10_START"/>
</dbReference>
<dbReference type="InterPro" id="IPR044996">
    <property type="entry name" value="COQ10-like"/>
</dbReference>
<dbReference type="Gene3D" id="3.30.530.20">
    <property type="match status" value="1"/>
</dbReference>
<dbReference type="PATRIC" id="fig|552518.3.peg.590"/>
<dbReference type="PANTHER" id="PTHR12901:SF10">
    <property type="entry name" value="COENZYME Q-BINDING PROTEIN COQ10, MITOCHONDRIAL"/>
    <property type="match status" value="1"/>
</dbReference>
<reference evidence="3 4" key="1">
    <citation type="submission" date="2015-03" db="EMBL/GenBank/DDBJ databases">
        <title>Draft genome sequence of Elstera litoralis.</title>
        <authorList>
            <person name="Rahalkar M.C."/>
            <person name="Dhakephalkar P.K."/>
            <person name="Pore S.D."/>
            <person name="Arora P."/>
            <person name="Kapse N.G."/>
            <person name="Pandit P.S."/>
        </authorList>
    </citation>
    <scope>NUCLEOTIDE SEQUENCE [LARGE SCALE GENOMIC DNA]</scope>
    <source>
        <strain evidence="3 4">Dia-1</strain>
    </source>
</reference>
<dbReference type="Pfam" id="PF03364">
    <property type="entry name" value="Polyketide_cyc"/>
    <property type="match status" value="1"/>
</dbReference>
<dbReference type="PANTHER" id="PTHR12901">
    <property type="entry name" value="SPERM PROTEIN HOMOLOG"/>
    <property type="match status" value="1"/>
</dbReference>
<protein>
    <submittedName>
        <fullName evidence="3">Cyclase</fullName>
    </submittedName>
</protein>
<dbReference type="SUPFAM" id="SSF55961">
    <property type="entry name" value="Bet v1-like"/>
    <property type="match status" value="1"/>
</dbReference>
<dbReference type="GO" id="GO:0048039">
    <property type="term" value="F:ubiquinone binding"/>
    <property type="evidence" value="ECO:0007669"/>
    <property type="project" value="InterPro"/>
</dbReference>